<comment type="caution">
    <text evidence="2">The sequence shown here is derived from an EMBL/GenBank/DDBJ whole genome shotgun (WGS) entry which is preliminary data.</text>
</comment>
<evidence type="ECO:0000256" key="1">
    <source>
        <dbReference type="SAM" id="MobiDB-lite"/>
    </source>
</evidence>
<dbReference type="Proteomes" id="UP001373714">
    <property type="component" value="Unassembled WGS sequence"/>
</dbReference>
<keyword evidence="3" id="KW-1185">Reference proteome</keyword>
<evidence type="ECO:0000313" key="2">
    <source>
        <dbReference type="EMBL" id="KAK6340432.1"/>
    </source>
</evidence>
<dbReference type="EMBL" id="JAVHNS010000011">
    <property type="protein sequence ID" value="KAK6340432.1"/>
    <property type="molecule type" value="Genomic_DNA"/>
</dbReference>
<reference evidence="2 3" key="1">
    <citation type="submission" date="2019-10" db="EMBL/GenBank/DDBJ databases">
        <authorList>
            <person name="Palmer J.M."/>
        </authorList>
    </citation>
    <scope>NUCLEOTIDE SEQUENCE [LARGE SCALE GENOMIC DNA]</scope>
    <source>
        <strain evidence="2 3">TWF730</strain>
    </source>
</reference>
<feature type="region of interest" description="Disordered" evidence="1">
    <location>
        <begin position="345"/>
        <end position="415"/>
    </location>
</feature>
<sequence>MPEFHGDGLRTYLTSYPLPALPEFDSGNSDQNPREAPSIALQEEIRSEMHEYMEDGLMLPSYDSHHLPIKYSRVVAKPGEPLQVHFMVWFQQVLHDMDLPNGEDEFLDLRVELSCNGQIVDVGYINQSNIKPNGIPVGIEFVGQRCGDARETPLFFTAPQSPTQELKESILNILVTVGRIGGFFYYDVSRAMSKMVRVGPYQGKYESSTLGGQEFTGYIWRKEHQNLIRPNRNINPKTKLYEWRRKWMDNDVYRIGVERRAYERCKKEWEELERDAEGDAEATDVVIANEDPLEIMEKQEMPPTKKLKLTYANIDGPLETIQSMSTKGSQESPYSFRRARRIDTSNISITSANQPVSYPPTNKTQHKFNKQHTSPLSTTNKQNSPSGSSFHRSTKGSVLTSAVQKDDPQQPSLSNVTFGAFPYKTTREYYREFIPYQDLCRIQYLVVNPKTRELRSGTIEVPHTGTRELRSSARTIEKT</sequence>
<name>A0AAV9UGQ9_9PEZI</name>
<dbReference type="AlphaFoldDB" id="A0AAV9UGQ9"/>
<accession>A0AAV9UGQ9</accession>
<evidence type="ECO:0000313" key="3">
    <source>
        <dbReference type="Proteomes" id="UP001373714"/>
    </source>
</evidence>
<proteinExistence type="predicted"/>
<organism evidence="2 3">
    <name type="scientific">Orbilia blumenaviensis</name>
    <dbReference type="NCBI Taxonomy" id="1796055"/>
    <lineage>
        <taxon>Eukaryota</taxon>
        <taxon>Fungi</taxon>
        <taxon>Dikarya</taxon>
        <taxon>Ascomycota</taxon>
        <taxon>Pezizomycotina</taxon>
        <taxon>Orbiliomycetes</taxon>
        <taxon>Orbiliales</taxon>
        <taxon>Orbiliaceae</taxon>
        <taxon>Orbilia</taxon>
    </lineage>
</organism>
<feature type="compositionally biased region" description="Polar residues" evidence="1">
    <location>
        <begin position="371"/>
        <end position="415"/>
    </location>
</feature>
<feature type="compositionally biased region" description="Polar residues" evidence="1">
    <location>
        <begin position="345"/>
        <end position="363"/>
    </location>
</feature>
<gene>
    <name evidence="2" type="ORF">TWF730_002189</name>
</gene>
<protein>
    <submittedName>
        <fullName evidence="2">Uncharacterized protein</fullName>
    </submittedName>
</protein>